<reference evidence="2 3" key="1">
    <citation type="submission" date="2017-04" db="EMBL/GenBank/DDBJ databases">
        <title>Draft genome sequence of Marssonina coronaria NL1: causal agent of apple blotch.</title>
        <authorList>
            <person name="Cheng Q."/>
        </authorList>
    </citation>
    <scope>NUCLEOTIDE SEQUENCE [LARGE SCALE GENOMIC DNA]</scope>
    <source>
        <strain evidence="2 3">NL1</strain>
    </source>
</reference>
<evidence type="ECO:0000313" key="2">
    <source>
        <dbReference type="EMBL" id="OWP03978.1"/>
    </source>
</evidence>
<dbReference type="Proteomes" id="UP000242519">
    <property type="component" value="Unassembled WGS sequence"/>
</dbReference>
<protein>
    <submittedName>
        <fullName evidence="2">Beta-galactosidase</fullName>
    </submittedName>
</protein>
<accession>A0A218Z7L4</accession>
<name>A0A218Z7L4_9HELO</name>
<dbReference type="AlphaFoldDB" id="A0A218Z7L4"/>
<sequence length="494" mass="56509">MKRVSLKGQKRCVNARSIASSSLSPIPAKVVDLQSSRNVSLPTRISEGPKNRQTPREDHLPASFFENAIDHRTSCGGPDSTLVHINTVDHHAREERPVLQIRSNPPVAKDRNSQLSFLRAQPFSSPVCRSSQKQRITPRASSSLSRHRRPRKNPANAIDFRGSNHSLSEKARHSHWPLPWARMNFNADDPPVQKFSDVQITQAPDSFCPCVSRFEHKVFKCPFPDHLNLFINWEVERIVTGSYRYRTGSLQKVFAGYPFIDDEAYRNINYARPRIWDALHQEPRVLLKFLWRLTNAVLVHWDNRDLYWDDYNGQREAATLRGQAFTYSIVYTKLIEESNQQEIYRGKFQDDDVGFMKRIIVQLRNLVDEIDSEFEEPEEFDQVGLIGHIAASGPGPVVSGSYRQRRTEPGTRNQHPIDAMMEIMESRDRGPADQQISTGDTTEVESDEEMQGNNHEVDLPYNDSGKRAEAQGVHIVFKDEKDSHHSASPTRSTC</sequence>
<dbReference type="EMBL" id="MZNU01000153">
    <property type="protein sequence ID" value="OWP03978.1"/>
    <property type="molecule type" value="Genomic_DNA"/>
</dbReference>
<organism evidence="2 3">
    <name type="scientific">Diplocarpon coronariae</name>
    <dbReference type="NCBI Taxonomy" id="2795749"/>
    <lineage>
        <taxon>Eukaryota</taxon>
        <taxon>Fungi</taxon>
        <taxon>Dikarya</taxon>
        <taxon>Ascomycota</taxon>
        <taxon>Pezizomycotina</taxon>
        <taxon>Leotiomycetes</taxon>
        <taxon>Helotiales</taxon>
        <taxon>Drepanopezizaceae</taxon>
        <taxon>Diplocarpon</taxon>
    </lineage>
</organism>
<gene>
    <name evidence="2" type="ORF">B2J93_4542</name>
</gene>
<proteinExistence type="predicted"/>
<feature type="region of interest" description="Disordered" evidence="1">
    <location>
        <begin position="123"/>
        <end position="168"/>
    </location>
</feature>
<feature type="compositionally biased region" description="Basic and acidic residues" evidence="1">
    <location>
        <begin position="476"/>
        <end position="485"/>
    </location>
</feature>
<evidence type="ECO:0000256" key="1">
    <source>
        <dbReference type="SAM" id="MobiDB-lite"/>
    </source>
</evidence>
<keyword evidence="3" id="KW-1185">Reference proteome</keyword>
<dbReference type="InParanoid" id="A0A218Z7L4"/>
<evidence type="ECO:0000313" key="3">
    <source>
        <dbReference type="Proteomes" id="UP000242519"/>
    </source>
</evidence>
<dbReference type="OrthoDB" id="10298021at2759"/>
<comment type="caution">
    <text evidence="2">The sequence shown here is derived from an EMBL/GenBank/DDBJ whole genome shotgun (WGS) entry which is preliminary data.</text>
</comment>
<feature type="compositionally biased region" description="Polar residues" evidence="1">
    <location>
        <begin position="123"/>
        <end position="144"/>
    </location>
</feature>
<feature type="region of interest" description="Disordered" evidence="1">
    <location>
        <begin position="427"/>
        <end position="494"/>
    </location>
</feature>